<dbReference type="PANTHER" id="PTHR43428">
    <property type="entry name" value="ARSENATE REDUCTASE"/>
    <property type="match status" value="1"/>
</dbReference>
<dbReference type="Proteomes" id="UP000252884">
    <property type="component" value="Unassembled WGS sequence"/>
</dbReference>
<dbReference type="SUPFAM" id="SSF52788">
    <property type="entry name" value="Phosphotyrosine protein phosphatases I"/>
    <property type="match status" value="1"/>
</dbReference>
<dbReference type="InterPro" id="IPR036196">
    <property type="entry name" value="Ptyr_pPase_sf"/>
</dbReference>
<protein>
    <submittedName>
        <fullName evidence="3">Protein-tyrosine-phosphatase</fullName>
    </submittedName>
</protein>
<dbReference type="InterPro" id="IPR023485">
    <property type="entry name" value="Ptyr_pPase"/>
</dbReference>
<dbReference type="CDD" id="cd16345">
    <property type="entry name" value="LMWP_ArsC"/>
    <property type="match status" value="1"/>
</dbReference>
<keyword evidence="4" id="KW-1185">Reference proteome</keyword>
<comment type="caution">
    <text evidence="3">The sequence shown here is derived from an EMBL/GenBank/DDBJ whole genome shotgun (WGS) entry which is preliminary data.</text>
</comment>
<dbReference type="Gene3D" id="3.40.50.2300">
    <property type="match status" value="1"/>
</dbReference>
<feature type="domain" description="Phosphotyrosine protein phosphatase I" evidence="2">
    <location>
        <begin position="19"/>
        <end position="156"/>
    </location>
</feature>
<evidence type="ECO:0000256" key="1">
    <source>
        <dbReference type="ARBA" id="ARBA00022849"/>
    </source>
</evidence>
<gene>
    <name evidence="3" type="ORF">DES41_109233</name>
</gene>
<evidence type="ECO:0000313" key="3">
    <source>
        <dbReference type="EMBL" id="RCW67510.1"/>
    </source>
</evidence>
<evidence type="ECO:0000259" key="2">
    <source>
        <dbReference type="SMART" id="SM00226"/>
    </source>
</evidence>
<dbReference type="PANTHER" id="PTHR43428:SF1">
    <property type="entry name" value="ARSENATE REDUCTASE"/>
    <property type="match status" value="1"/>
</dbReference>
<dbReference type="AlphaFoldDB" id="A0A368XHN6"/>
<name>A0A368XHN6_9BURK</name>
<organism evidence="3 4">
    <name type="scientific">Pseudorhodoferax soli</name>
    <dbReference type="NCBI Taxonomy" id="545864"/>
    <lineage>
        <taxon>Bacteria</taxon>
        <taxon>Pseudomonadati</taxon>
        <taxon>Pseudomonadota</taxon>
        <taxon>Betaproteobacteria</taxon>
        <taxon>Burkholderiales</taxon>
        <taxon>Comamonadaceae</taxon>
    </lineage>
</organism>
<reference evidence="3 4" key="1">
    <citation type="submission" date="2018-07" db="EMBL/GenBank/DDBJ databases">
        <title>Genomic Encyclopedia of Type Strains, Phase IV (KMG-IV): sequencing the most valuable type-strain genomes for metagenomic binning, comparative biology and taxonomic classification.</title>
        <authorList>
            <person name="Goeker M."/>
        </authorList>
    </citation>
    <scope>NUCLEOTIDE SEQUENCE [LARGE SCALE GENOMIC DNA]</scope>
    <source>
        <strain evidence="3 4">DSM 21634</strain>
    </source>
</reference>
<dbReference type="Pfam" id="PF01451">
    <property type="entry name" value="LMWPc"/>
    <property type="match status" value="1"/>
</dbReference>
<dbReference type="SMART" id="SM00226">
    <property type="entry name" value="LMWPc"/>
    <property type="match status" value="1"/>
</dbReference>
<keyword evidence="1" id="KW-0059">Arsenical resistance</keyword>
<sequence length="177" mass="19414">MPLSRWTEQSPGMQHPFPIRVLFLCNSNAARSLMAEALLRQLDSARFAAYSAGSKPTADGQADPRTLQALQRTGLPTEGLRSKSWDEFGHADAPHMDLIVTLCDEAFGEICPVWPGHPATAHWSCPDPRAGDARDAERFVHTAEALHRHIALLVSLSDARIDRLVLEAEARQIGQAS</sequence>
<dbReference type="GO" id="GO:0046685">
    <property type="term" value="P:response to arsenic-containing substance"/>
    <property type="evidence" value="ECO:0007669"/>
    <property type="project" value="UniProtKB-KW"/>
</dbReference>
<dbReference type="EMBL" id="QPJK01000009">
    <property type="protein sequence ID" value="RCW67510.1"/>
    <property type="molecule type" value="Genomic_DNA"/>
</dbReference>
<accession>A0A368XHN6</accession>
<proteinExistence type="predicted"/>
<evidence type="ECO:0000313" key="4">
    <source>
        <dbReference type="Proteomes" id="UP000252884"/>
    </source>
</evidence>